<evidence type="ECO:0008006" key="3">
    <source>
        <dbReference type="Google" id="ProtNLM"/>
    </source>
</evidence>
<protein>
    <recommendedName>
        <fullName evidence="3">J domain-containing protein</fullName>
    </recommendedName>
</protein>
<dbReference type="AlphaFoldDB" id="A0A6C0ELW4"/>
<accession>A0A6C0ELW4</accession>
<evidence type="ECO:0000313" key="2">
    <source>
        <dbReference type="EMBL" id="QHT28335.1"/>
    </source>
</evidence>
<dbReference type="InterPro" id="IPR036869">
    <property type="entry name" value="J_dom_sf"/>
</dbReference>
<evidence type="ECO:0000256" key="1">
    <source>
        <dbReference type="SAM" id="Coils"/>
    </source>
</evidence>
<organism evidence="2">
    <name type="scientific">viral metagenome</name>
    <dbReference type="NCBI Taxonomy" id="1070528"/>
    <lineage>
        <taxon>unclassified sequences</taxon>
        <taxon>metagenomes</taxon>
        <taxon>organismal metagenomes</taxon>
    </lineage>
</organism>
<keyword evidence="1" id="KW-0175">Coiled coil</keyword>
<name>A0A6C0ELW4_9ZZZZ</name>
<feature type="coiled-coil region" evidence="1">
    <location>
        <begin position="71"/>
        <end position="101"/>
    </location>
</feature>
<proteinExistence type="predicted"/>
<dbReference type="EMBL" id="MN738855">
    <property type="protein sequence ID" value="QHT28335.1"/>
    <property type="molecule type" value="Genomic_DNA"/>
</dbReference>
<dbReference type="SUPFAM" id="SSF46565">
    <property type="entry name" value="Chaperone J-domain"/>
    <property type="match status" value="1"/>
</dbReference>
<reference evidence="2" key="1">
    <citation type="journal article" date="2020" name="Nature">
        <title>Giant virus diversity and host interactions through global metagenomics.</title>
        <authorList>
            <person name="Schulz F."/>
            <person name="Roux S."/>
            <person name="Paez-Espino D."/>
            <person name="Jungbluth S."/>
            <person name="Walsh D.A."/>
            <person name="Denef V.J."/>
            <person name="McMahon K.D."/>
            <person name="Konstantinidis K.T."/>
            <person name="Eloe-Fadrosh E.A."/>
            <person name="Kyrpides N.C."/>
            <person name="Woyke T."/>
        </authorList>
    </citation>
    <scope>NUCLEOTIDE SEQUENCE</scope>
    <source>
        <strain evidence="2">GVMAG-M-3300001348-25</strain>
    </source>
</reference>
<sequence length="291" mass="35086">MNKVDLNIDNYSYEDILELFHLDYNFDINELKSAKKIVLKTHPDKSKLPKEYFLFYSKAYKMLYYVYEFRLKSKKNEHDEYENMKNEKSEANTELINQMNKKEKFNSWFNRLFEKYYDKDDNGYGEWLSEEETKNTPKMNNMREMNEYIEAKKQSLSNEQSLIKQDYIQNIPSECSNLLNQDNEQYSSGNIFSKFQYEDLKKAHEETLIPVSQNLLESRHQYKNTGELVRERKNNIDLLSEQESNDILQNKTTKDNEISSNRAFSLIKQEEESKKRNNLFWGQLKMLENKK</sequence>